<dbReference type="InterPro" id="IPR015422">
    <property type="entry name" value="PyrdxlP-dep_Trfase_small"/>
</dbReference>
<sequence length="248" mass="27110">GGTSALITSLATLGIGPGDEVIVPGYTFIASISSIIYAKAIPILAEIDESLNIDPRDIRKKITKRTKAIMPVHMLGNPCDMDSIMEIAEEFGLYVVEDSCQALGATYKGKKLGSIGDIGAFSLNIYKTITTGDGGVVVTDDDNLYERAFGFHDQGHKPYRMGLEIGHRSLIGMNLRINELTGAVALAQLRKTDNIISILRDKKRKLKNAISGNKKLGFRKINDEGEIATLLTLLFKDKQNCRKNLLLK</sequence>
<gene>
    <name evidence="1" type="ORF">S01H1_67570</name>
</gene>
<dbReference type="AlphaFoldDB" id="X0XSJ3"/>
<dbReference type="PANTHER" id="PTHR30244:SF34">
    <property type="entry name" value="DTDP-4-AMINO-4,6-DIDEOXYGALACTOSE TRANSAMINASE"/>
    <property type="match status" value="1"/>
</dbReference>
<accession>X0XSJ3</accession>
<dbReference type="InterPro" id="IPR015424">
    <property type="entry name" value="PyrdxlP-dep_Trfase"/>
</dbReference>
<dbReference type="EMBL" id="BARS01044764">
    <property type="protein sequence ID" value="GAG39613.1"/>
    <property type="molecule type" value="Genomic_DNA"/>
</dbReference>
<dbReference type="GO" id="GO:0000271">
    <property type="term" value="P:polysaccharide biosynthetic process"/>
    <property type="evidence" value="ECO:0007669"/>
    <property type="project" value="TreeGrafter"/>
</dbReference>
<comment type="caution">
    <text evidence="1">The sequence shown here is derived from an EMBL/GenBank/DDBJ whole genome shotgun (WGS) entry which is preliminary data.</text>
</comment>
<feature type="non-terminal residue" evidence="1">
    <location>
        <position position="1"/>
    </location>
</feature>
<protein>
    <submittedName>
        <fullName evidence="1">Uncharacterized protein</fullName>
    </submittedName>
</protein>
<feature type="non-terminal residue" evidence="1">
    <location>
        <position position="248"/>
    </location>
</feature>
<dbReference type="Pfam" id="PF01041">
    <property type="entry name" value="DegT_DnrJ_EryC1"/>
    <property type="match status" value="1"/>
</dbReference>
<dbReference type="SUPFAM" id="SSF53383">
    <property type="entry name" value="PLP-dependent transferases"/>
    <property type="match status" value="1"/>
</dbReference>
<dbReference type="GO" id="GO:0008483">
    <property type="term" value="F:transaminase activity"/>
    <property type="evidence" value="ECO:0007669"/>
    <property type="project" value="TreeGrafter"/>
</dbReference>
<name>X0XSJ3_9ZZZZ</name>
<proteinExistence type="predicted"/>
<dbReference type="InterPro" id="IPR015421">
    <property type="entry name" value="PyrdxlP-dep_Trfase_major"/>
</dbReference>
<dbReference type="Gene3D" id="3.90.1150.10">
    <property type="entry name" value="Aspartate Aminotransferase, domain 1"/>
    <property type="match status" value="1"/>
</dbReference>
<dbReference type="GO" id="GO:0030170">
    <property type="term" value="F:pyridoxal phosphate binding"/>
    <property type="evidence" value="ECO:0007669"/>
    <property type="project" value="TreeGrafter"/>
</dbReference>
<dbReference type="CDD" id="cd00616">
    <property type="entry name" value="AHBA_syn"/>
    <property type="match status" value="1"/>
</dbReference>
<dbReference type="Gene3D" id="3.40.640.10">
    <property type="entry name" value="Type I PLP-dependent aspartate aminotransferase-like (Major domain)"/>
    <property type="match status" value="1"/>
</dbReference>
<organism evidence="1">
    <name type="scientific">marine sediment metagenome</name>
    <dbReference type="NCBI Taxonomy" id="412755"/>
    <lineage>
        <taxon>unclassified sequences</taxon>
        <taxon>metagenomes</taxon>
        <taxon>ecological metagenomes</taxon>
    </lineage>
</organism>
<dbReference type="PANTHER" id="PTHR30244">
    <property type="entry name" value="TRANSAMINASE"/>
    <property type="match status" value="1"/>
</dbReference>
<dbReference type="InterPro" id="IPR000653">
    <property type="entry name" value="DegT/StrS_aminotransferase"/>
</dbReference>
<reference evidence="1" key="1">
    <citation type="journal article" date="2014" name="Front. Microbiol.">
        <title>High frequency of phylogenetically diverse reductive dehalogenase-homologous genes in deep subseafloor sedimentary metagenomes.</title>
        <authorList>
            <person name="Kawai M."/>
            <person name="Futagami T."/>
            <person name="Toyoda A."/>
            <person name="Takaki Y."/>
            <person name="Nishi S."/>
            <person name="Hori S."/>
            <person name="Arai W."/>
            <person name="Tsubouchi T."/>
            <person name="Morono Y."/>
            <person name="Uchiyama I."/>
            <person name="Ito T."/>
            <person name="Fujiyama A."/>
            <person name="Inagaki F."/>
            <person name="Takami H."/>
        </authorList>
    </citation>
    <scope>NUCLEOTIDE SEQUENCE</scope>
    <source>
        <strain evidence="1">Expedition CK06-06</strain>
    </source>
</reference>
<evidence type="ECO:0000313" key="1">
    <source>
        <dbReference type="EMBL" id="GAG39613.1"/>
    </source>
</evidence>